<keyword evidence="2" id="KW-0479">Metal-binding</keyword>
<dbReference type="InterPro" id="IPR001117">
    <property type="entry name" value="Cu-oxidase_2nd"/>
</dbReference>
<accession>A0A814XA12</accession>
<sequence length="690" mass="79792">MFAIFLISHLVKILFLCLNIYAISEYSDEYSIENSEGEYEIPEYLLEQLNDCYSGDTFAFSSISKMISKDRLEDDVYQFQFSSSMNDFLRKQILIGQLNTMSQIRSAKRCFYGEDGTKEYQSSRHSLGHQFQISVEEKLTFSYATCWLQLQPNSDFHPDSLFCHLSNHDVHVYNADFHIRWFNTSPDTDERSILSINDEIPAPTIIVTRGDFINITIINELSEPTAIHWHGLSQRHSLHMDGVPGVTQCEILPGQSFIYTFSTEGQSGTFWYHSHYAMQYGDGLKGALIIKDPDDPWKSYYQDEEVLQITDWYHVPAHILLQTYLYPGTLDPVPDTILINGIGQYDCDSNGECPYYRTSICSGETKRFRIINTSAYATITLTIDQHRMRLIESDGTYLNGKKYVESLRLSPGQRYSVLITTKKTFKNSFWIRATIHPFVDYNDQYTSVIHPTVQAILEYFDEDGNKLTSIFEGSNEYLSIINQSISFGQTFSDEVNLIPMKSNVPTNGNVRRFFLDSQHKGSQPGFFYINNHTFVHPTSQMMLASIVYDKMNDLQLSQFIRVENDNIVDLVINNIDFAPHPFHLHGHHVWILAQGNRKEGYINETTIDDVKLNLKNPIYRDTFTINPYSYAIVRFKANNPGIWMLHCHNDWHLQLGMASVIIESPELVKDFYSKHNLIDCIPEYCKHHLM</sequence>
<evidence type="ECO:0000259" key="5">
    <source>
        <dbReference type="Pfam" id="PF00394"/>
    </source>
</evidence>
<evidence type="ECO:0000259" key="6">
    <source>
        <dbReference type="Pfam" id="PF07731"/>
    </source>
</evidence>
<dbReference type="PANTHER" id="PTHR11709:SF511">
    <property type="entry name" value="LACCASE"/>
    <property type="match status" value="1"/>
</dbReference>
<dbReference type="Gene3D" id="2.60.40.420">
    <property type="entry name" value="Cupredoxins - blue copper proteins"/>
    <property type="match status" value="3"/>
</dbReference>
<dbReference type="GO" id="GO:0016491">
    <property type="term" value="F:oxidoreductase activity"/>
    <property type="evidence" value="ECO:0007669"/>
    <property type="project" value="UniProtKB-KW"/>
</dbReference>
<dbReference type="CDD" id="cd04205">
    <property type="entry name" value="CuRO_2_LCC_like"/>
    <property type="match status" value="1"/>
</dbReference>
<dbReference type="SUPFAM" id="SSF49503">
    <property type="entry name" value="Cupredoxins"/>
    <property type="match status" value="3"/>
</dbReference>
<dbReference type="Pfam" id="PF00394">
    <property type="entry name" value="Cu-oxidase"/>
    <property type="match status" value="1"/>
</dbReference>
<feature type="signal peptide" evidence="4">
    <location>
        <begin position="1"/>
        <end position="24"/>
    </location>
</feature>
<dbReference type="PANTHER" id="PTHR11709">
    <property type="entry name" value="MULTI-COPPER OXIDASE"/>
    <property type="match status" value="1"/>
</dbReference>
<evidence type="ECO:0000256" key="1">
    <source>
        <dbReference type="ARBA" id="ARBA00010609"/>
    </source>
</evidence>
<comment type="caution">
    <text evidence="8">The sequence shown here is derived from an EMBL/GenBank/DDBJ whole genome shotgun (WGS) entry which is preliminary data.</text>
</comment>
<dbReference type="GO" id="GO:0005507">
    <property type="term" value="F:copper ion binding"/>
    <property type="evidence" value="ECO:0007669"/>
    <property type="project" value="InterPro"/>
</dbReference>
<evidence type="ECO:0000313" key="9">
    <source>
        <dbReference type="Proteomes" id="UP000663828"/>
    </source>
</evidence>
<evidence type="ECO:0000256" key="4">
    <source>
        <dbReference type="SAM" id="SignalP"/>
    </source>
</evidence>
<dbReference type="InterPro" id="IPR045087">
    <property type="entry name" value="Cu-oxidase_fam"/>
</dbReference>
<dbReference type="Proteomes" id="UP000663828">
    <property type="component" value="Unassembled WGS sequence"/>
</dbReference>
<keyword evidence="9" id="KW-1185">Reference proteome</keyword>
<feature type="domain" description="Plastocyanin-like" evidence="7">
    <location>
        <begin position="180"/>
        <end position="294"/>
    </location>
</feature>
<dbReference type="EMBL" id="CAJNOR010001874">
    <property type="protein sequence ID" value="CAF1213390.1"/>
    <property type="molecule type" value="Genomic_DNA"/>
</dbReference>
<dbReference type="InterPro" id="IPR011707">
    <property type="entry name" value="Cu-oxidase-like_N"/>
</dbReference>
<dbReference type="PROSITE" id="PS00079">
    <property type="entry name" value="MULTICOPPER_OXIDASE1"/>
    <property type="match status" value="1"/>
</dbReference>
<dbReference type="InterPro" id="IPR002355">
    <property type="entry name" value="Cu_oxidase_Cu_BS"/>
</dbReference>
<protein>
    <submittedName>
        <fullName evidence="8">Uncharacterized protein</fullName>
    </submittedName>
</protein>
<evidence type="ECO:0000313" key="8">
    <source>
        <dbReference type="EMBL" id="CAF1213390.1"/>
    </source>
</evidence>
<keyword evidence="4" id="KW-0732">Signal</keyword>
<keyword evidence="3" id="KW-0560">Oxidoreductase</keyword>
<feature type="chain" id="PRO_5032701743" evidence="4">
    <location>
        <begin position="25"/>
        <end position="690"/>
    </location>
</feature>
<reference evidence="8" key="1">
    <citation type="submission" date="2021-02" db="EMBL/GenBank/DDBJ databases">
        <authorList>
            <person name="Nowell W R."/>
        </authorList>
    </citation>
    <scope>NUCLEOTIDE SEQUENCE</scope>
</reference>
<organism evidence="8 9">
    <name type="scientific">Adineta ricciae</name>
    <name type="common">Rotifer</name>
    <dbReference type="NCBI Taxonomy" id="249248"/>
    <lineage>
        <taxon>Eukaryota</taxon>
        <taxon>Metazoa</taxon>
        <taxon>Spiralia</taxon>
        <taxon>Gnathifera</taxon>
        <taxon>Rotifera</taxon>
        <taxon>Eurotatoria</taxon>
        <taxon>Bdelloidea</taxon>
        <taxon>Adinetida</taxon>
        <taxon>Adinetidae</taxon>
        <taxon>Adineta</taxon>
    </lineage>
</organism>
<dbReference type="Pfam" id="PF07731">
    <property type="entry name" value="Cu-oxidase_2"/>
    <property type="match status" value="1"/>
</dbReference>
<evidence type="ECO:0000259" key="7">
    <source>
        <dbReference type="Pfam" id="PF07732"/>
    </source>
</evidence>
<comment type="similarity">
    <text evidence="1">Belongs to the multicopper oxidase family.</text>
</comment>
<evidence type="ECO:0000256" key="3">
    <source>
        <dbReference type="ARBA" id="ARBA00023002"/>
    </source>
</evidence>
<name>A0A814XA12_ADIRI</name>
<dbReference type="InterPro" id="IPR033138">
    <property type="entry name" value="Cu_oxidase_CS"/>
</dbReference>
<dbReference type="InterPro" id="IPR008972">
    <property type="entry name" value="Cupredoxin"/>
</dbReference>
<proteinExistence type="inferred from homology"/>
<feature type="domain" description="Plastocyanin-like" evidence="6">
    <location>
        <begin position="555"/>
        <end position="665"/>
    </location>
</feature>
<evidence type="ECO:0000256" key="2">
    <source>
        <dbReference type="ARBA" id="ARBA00022723"/>
    </source>
</evidence>
<dbReference type="Pfam" id="PF07732">
    <property type="entry name" value="Cu-oxidase_3"/>
    <property type="match status" value="1"/>
</dbReference>
<dbReference type="AlphaFoldDB" id="A0A814XA12"/>
<gene>
    <name evidence="8" type="ORF">XAT740_LOCUS24317</name>
</gene>
<feature type="domain" description="Plastocyanin-like" evidence="5">
    <location>
        <begin position="305"/>
        <end position="442"/>
    </location>
</feature>
<dbReference type="InterPro" id="IPR011706">
    <property type="entry name" value="Cu-oxidase_C"/>
</dbReference>
<dbReference type="PROSITE" id="PS00080">
    <property type="entry name" value="MULTICOPPER_OXIDASE2"/>
    <property type="match status" value="1"/>
</dbReference>